<evidence type="ECO:0000313" key="3">
    <source>
        <dbReference type="Proteomes" id="UP001153737"/>
    </source>
</evidence>
<accession>A0A9P0DTQ3</accession>
<reference evidence="2" key="2">
    <citation type="submission" date="2022-10" db="EMBL/GenBank/DDBJ databases">
        <authorList>
            <consortium name="ENA_rothamsted_submissions"/>
            <consortium name="culmorum"/>
            <person name="King R."/>
        </authorList>
    </citation>
    <scope>NUCLEOTIDE SEQUENCE</scope>
</reference>
<dbReference type="OrthoDB" id="6782755at2759"/>
<dbReference type="Gene3D" id="3.60.10.10">
    <property type="entry name" value="Endonuclease/exonuclease/phosphatase"/>
    <property type="match status" value="1"/>
</dbReference>
<reference evidence="2" key="1">
    <citation type="submission" date="2022-01" db="EMBL/GenBank/DDBJ databases">
        <authorList>
            <person name="King R."/>
        </authorList>
    </citation>
    <scope>NUCLEOTIDE SEQUENCE</scope>
</reference>
<proteinExistence type="predicted"/>
<name>A0A9P0DTQ3_PHACE</name>
<evidence type="ECO:0000313" key="2">
    <source>
        <dbReference type="EMBL" id="CAH1159917.1"/>
    </source>
</evidence>
<feature type="coiled-coil region" evidence="1">
    <location>
        <begin position="66"/>
        <end position="124"/>
    </location>
</feature>
<dbReference type="SUPFAM" id="SSF56219">
    <property type="entry name" value="DNase I-like"/>
    <property type="match status" value="1"/>
</dbReference>
<organism evidence="2 3">
    <name type="scientific">Phaedon cochleariae</name>
    <name type="common">Mustard beetle</name>
    <dbReference type="NCBI Taxonomy" id="80249"/>
    <lineage>
        <taxon>Eukaryota</taxon>
        <taxon>Metazoa</taxon>
        <taxon>Ecdysozoa</taxon>
        <taxon>Arthropoda</taxon>
        <taxon>Hexapoda</taxon>
        <taxon>Insecta</taxon>
        <taxon>Pterygota</taxon>
        <taxon>Neoptera</taxon>
        <taxon>Endopterygota</taxon>
        <taxon>Coleoptera</taxon>
        <taxon>Polyphaga</taxon>
        <taxon>Cucujiformia</taxon>
        <taxon>Chrysomeloidea</taxon>
        <taxon>Chrysomelidae</taxon>
        <taxon>Chrysomelinae</taxon>
        <taxon>Chrysomelini</taxon>
        <taxon>Phaedon</taxon>
    </lineage>
</organism>
<dbReference type="EMBL" id="OU896709">
    <property type="protein sequence ID" value="CAH1159917.1"/>
    <property type="molecule type" value="Genomic_DNA"/>
</dbReference>
<protein>
    <submittedName>
        <fullName evidence="2">Uncharacterized protein</fullName>
    </submittedName>
</protein>
<keyword evidence="1" id="KW-0175">Coiled coil</keyword>
<evidence type="ECO:0000256" key="1">
    <source>
        <dbReference type="SAM" id="Coils"/>
    </source>
</evidence>
<dbReference type="Proteomes" id="UP001153737">
    <property type="component" value="Chromosome 3"/>
</dbReference>
<dbReference type="InterPro" id="IPR036691">
    <property type="entry name" value="Endo/exonu/phosph_ase_sf"/>
</dbReference>
<keyword evidence="3" id="KW-1185">Reference proteome</keyword>
<dbReference type="AlphaFoldDB" id="A0A9P0DTQ3"/>
<gene>
    <name evidence="2" type="ORF">PHAECO_LOCUS7296</name>
</gene>
<sequence length="322" mass="37310">MGNDKVEWLEKQKRKNNVVIQGKKLDTNDTEILKEGMKAMIEQELEITVQVKSAYKLGEKTCLIELEREEDKVNIMKNKYKLKNNKEERIFINQDETKKEREKAKKLKKENTGQKLKVTDLANEKDKNRKVNQKKEIIWKIGTWNVRSIQGKEKELEEEFDDLGLDLLAVTETKKKGKGLLKTDAEHLFIYSGVQERNRASAGVGCIIHRKLSQQVHEWKGWSERILSIEIKDNEEHIKTIIIVYGPNEDDKAQTKDTFWEDLTIITEEAKGKSGDLAGQASAQDRLDQSIFVQHLTQHLGNQMQHCRQERHLVKTTFGDSG</sequence>